<proteinExistence type="predicted"/>
<dbReference type="KEGG" id="axl:AXY_00480"/>
<organism evidence="1 2">
    <name type="scientific">Amphibacillus xylanus (strain ATCC 51415 / DSM 6626 / JCM 7361 / LMG 17667 / NBRC 15112 / Ep01)</name>
    <dbReference type="NCBI Taxonomy" id="698758"/>
    <lineage>
        <taxon>Bacteria</taxon>
        <taxon>Bacillati</taxon>
        <taxon>Bacillota</taxon>
        <taxon>Bacilli</taxon>
        <taxon>Bacillales</taxon>
        <taxon>Bacillaceae</taxon>
        <taxon>Amphibacillus</taxon>
    </lineage>
</organism>
<dbReference type="Proteomes" id="UP000006294">
    <property type="component" value="Chromosome"/>
</dbReference>
<protein>
    <submittedName>
        <fullName evidence="1">Uncharacterized protein</fullName>
    </submittedName>
</protein>
<dbReference type="HOGENOM" id="CLU_1782808_0_0_9"/>
<name>K0IV49_AMPXN</name>
<dbReference type="STRING" id="698758.AXY_00480"/>
<sequence>MSIYYKRRDSMGNLRRITLLLLVIVFATNIFNSITVEAAISKPTKTWDLTEEGQYKFSGKASGSMLYTNYKFTNASKVRIHVNNTHKTKDLEVKVVKDSGLFPTQKKVKVPSNGKTTFDISLTKADKYFISFKAPSNFSGYIRKQ</sequence>
<dbReference type="eggNOG" id="ENOG5033ESM">
    <property type="taxonomic scope" value="Bacteria"/>
</dbReference>
<dbReference type="EMBL" id="AP012050">
    <property type="protein sequence ID" value="BAM46180.1"/>
    <property type="molecule type" value="Genomic_DNA"/>
</dbReference>
<reference evidence="1 2" key="1">
    <citation type="submission" date="2011-01" db="EMBL/GenBank/DDBJ databases">
        <title>Whole genome sequence of Amphibacillus xylinus NBRC 15112.</title>
        <authorList>
            <person name="Nakazawa H."/>
            <person name="Katano Y."/>
            <person name="Nakamura S."/>
            <person name="Sasagawa M."/>
            <person name="Fukada J."/>
            <person name="Arai T."/>
            <person name="Sasakura N."/>
            <person name="Mochizuki D."/>
            <person name="Hosoyama A."/>
            <person name="Harada K."/>
            <person name="Horikawa H."/>
            <person name="Kato Y."/>
            <person name="Harada T."/>
            <person name="Sasaki K."/>
            <person name="Sekiguchi M."/>
            <person name="Hodoyama M."/>
            <person name="Nishiko R."/>
            <person name="Narita H."/>
            <person name="Hanamaki A."/>
            <person name="Hata C."/>
            <person name="Konno Y."/>
            <person name="Niimura Y."/>
            <person name="Yamazaki S."/>
            <person name="Fujita N."/>
        </authorList>
    </citation>
    <scope>NUCLEOTIDE SEQUENCE [LARGE SCALE GENOMIC DNA]</scope>
    <source>
        <strain evidence="2">ATCC 51415 / DSM 6626 / JCM 7361 / LMG 17667 / NBRC 15112 / Ep01</strain>
    </source>
</reference>
<accession>K0IV49</accession>
<evidence type="ECO:0000313" key="1">
    <source>
        <dbReference type="EMBL" id="BAM46180.1"/>
    </source>
</evidence>
<keyword evidence="2" id="KW-1185">Reference proteome</keyword>
<dbReference type="AlphaFoldDB" id="K0IV49"/>
<evidence type="ECO:0000313" key="2">
    <source>
        <dbReference type="Proteomes" id="UP000006294"/>
    </source>
</evidence>
<gene>
    <name evidence="1" type="ordered locus">AXY_00480</name>
</gene>